<dbReference type="EMBL" id="KB446535">
    <property type="protein sequence ID" value="EME50370.1"/>
    <property type="molecule type" value="Genomic_DNA"/>
</dbReference>
<organism evidence="1 2">
    <name type="scientific">Dothistroma septosporum (strain NZE10 / CBS 128990)</name>
    <name type="common">Red band needle blight fungus</name>
    <name type="synonym">Mycosphaerella pini</name>
    <dbReference type="NCBI Taxonomy" id="675120"/>
    <lineage>
        <taxon>Eukaryota</taxon>
        <taxon>Fungi</taxon>
        <taxon>Dikarya</taxon>
        <taxon>Ascomycota</taxon>
        <taxon>Pezizomycotina</taxon>
        <taxon>Dothideomycetes</taxon>
        <taxon>Dothideomycetidae</taxon>
        <taxon>Mycosphaerellales</taxon>
        <taxon>Mycosphaerellaceae</taxon>
        <taxon>Dothistroma</taxon>
    </lineage>
</organism>
<evidence type="ECO:0000313" key="2">
    <source>
        <dbReference type="Proteomes" id="UP000016933"/>
    </source>
</evidence>
<name>N1Q5C7_DOTSN</name>
<evidence type="ECO:0000313" key="1">
    <source>
        <dbReference type="EMBL" id="EME50370.1"/>
    </source>
</evidence>
<dbReference type="AlphaFoldDB" id="N1Q5C7"/>
<reference evidence="1 2" key="2">
    <citation type="journal article" date="2012" name="PLoS Pathog.">
        <title>Diverse lifestyles and strategies of plant pathogenesis encoded in the genomes of eighteen Dothideomycetes fungi.</title>
        <authorList>
            <person name="Ohm R.A."/>
            <person name="Feau N."/>
            <person name="Henrissat B."/>
            <person name="Schoch C.L."/>
            <person name="Horwitz B.A."/>
            <person name="Barry K.W."/>
            <person name="Condon B.J."/>
            <person name="Copeland A.C."/>
            <person name="Dhillon B."/>
            <person name="Glaser F."/>
            <person name="Hesse C.N."/>
            <person name="Kosti I."/>
            <person name="LaButti K."/>
            <person name="Lindquist E.A."/>
            <person name="Lucas S."/>
            <person name="Salamov A.A."/>
            <person name="Bradshaw R.E."/>
            <person name="Ciuffetti L."/>
            <person name="Hamelin R.C."/>
            <person name="Kema G.H.J."/>
            <person name="Lawrence C."/>
            <person name="Scott J.A."/>
            <person name="Spatafora J.W."/>
            <person name="Turgeon B.G."/>
            <person name="de Wit P.J.G.M."/>
            <person name="Zhong S."/>
            <person name="Goodwin S.B."/>
            <person name="Grigoriev I.V."/>
        </authorList>
    </citation>
    <scope>NUCLEOTIDE SEQUENCE [LARGE SCALE GENOMIC DNA]</scope>
    <source>
        <strain evidence="2">NZE10 / CBS 128990</strain>
    </source>
</reference>
<accession>N1Q5C7</accession>
<protein>
    <submittedName>
        <fullName evidence="1">Uncharacterized protein</fullName>
    </submittedName>
</protein>
<sequence>MLKAMPVAGAWIRLSTSGSVHSISLALYLEQKCCNSVDHSSPRFAHMNQSFYGPVVVAEALGGFSAVDPQGCRKIDHHKDVPGRVIIFAGASRHFKLSTQR</sequence>
<reference evidence="2" key="1">
    <citation type="journal article" date="2012" name="PLoS Genet.">
        <title>The genomes of the fungal plant pathogens Cladosporium fulvum and Dothistroma septosporum reveal adaptation to different hosts and lifestyles but also signatures of common ancestry.</title>
        <authorList>
            <person name="de Wit P.J.G.M."/>
            <person name="van der Burgt A."/>
            <person name="Oekmen B."/>
            <person name="Stergiopoulos I."/>
            <person name="Abd-Elsalam K.A."/>
            <person name="Aerts A.L."/>
            <person name="Bahkali A.H."/>
            <person name="Beenen H.G."/>
            <person name="Chettri P."/>
            <person name="Cox M.P."/>
            <person name="Datema E."/>
            <person name="de Vries R.P."/>
            <person name="Dhillon B."/>
            <person name="Ganley A.R."/>
            <person name="Griffiths S.A."/>
            <person name="Guo Y."/>
            <person name="Hamelin R.C."/>
            <person name="Henrissat B."/>
            <person name="Kabir M.S."/>
            <person name="Jashni M.K."/>
            <person name="Kema G."/>
            <person name="Klaubauf S."/>
            <person name="Lapidus A."/>
            <person name="Levasseur A."/>
            <person name="Lindquist E."/>
            <person name="Mehrabi R."/>
            <person name="Ohm R.A."/>
            <person name="Owen T.J."/>
            <person name="Salamov A."/>
            <person name="Schwelm A."/>
            <person name="Schijlen E."/>
            <person name="Sun H."/>
            <person name="van den Burg H.A."/>
            <person name="van Ham R.C.H.J."/>
            <person name="Zhang S."/>
            <person name="Goodwin S.B."/>
            <person name="Grigoriev I.V."/>
            <person name="Collemare J."/>
            <person name="Bradshaw R.E."/>
        </authorList>
    </citation>
    <scope>NUCLEOTIDE SEQUENCE [LARGE SCALE GENOMIC DNA]</scope>
    <source>
        <strain evidence="2">NZE10 / CBS 128990</strain>
    </source>
</reference>
<keyword evidence="2" id="KW-1185">Reference proteome</keyword>
<gene>
    <name evidence="1" type="ORF">DOTSEDRAFT_41456</name>
</gene>
<proteinExistence type="predicted"/>
<dbReference type="HOGENOM" id="CLU_2291612_0_0_1"/>
<dbReference type="Proteomes" id="UP000016933">
    <property type="component" value="Unassembled WGS sequence"/>
</dbReference>